<protein>
    <recommendedName>
        <fullName evidence="5">Protein phosphatase inhibitor 2</fullName>
    </recommendedName>
</protein>
<dbReference type="EMBL" id="CAJVCH010571212">
    <property type="protein sequence ID" value="CAG7836935.1"/>
    <property type="molecule type" value="Genomic_DNA"/>
</dbReference>
<dbReference type="GO" id="GO:0004864">
    <property type="term" value="F:protein phosphatase inhibitor activity"/>
    <property type="evidence" value="ECO:0007669"/>
    <property type="project" value="InterPro"/>
</dbReference>
<dbReference type="PANTHER" id="PTHR12398">
    <property type="entry name" value="PROTEIN PHOSPHATASE INHIBITOR"/>
    <property type="match status" value="1"/>
</dbReference>
<feature type="region of interest" description="Disordered" evidence="2">
    <location>
        <begin position="143"/>
        <end position="180"/>
    </location>
</feature>
<keyword evidence="4" id="KW-1185">Reference proteome</keyword>
<name>A0A8J2LRV0_9HEXA</name>
<dbReference type="InterPro" id="IPR007062">
    <property type="entry name" value="PPI-2"/>
</dbReference>
<evidence type="ECO:0000313" key="4">
    <source>
        <dbReference type="Proteomes" id="UP000708208"/>
    </source>
</evidence>
<feature type="compositionally biased region" description="Acidic residues" evidence="2">
    <location>
        <begin position="208"/>
        <end position="221"/>
    </location>
</feature>
<feature type="compositionally biased region" description="Acidic residues" evidence="2">
    <location>
        <begin position="165"/>
        <end position="176"/>
    </location>
</feature>
<evidence type="ECO:0000256" key="2">
    <source>
        <dbReference type="SAM" id="MobiDB-lite"/>
    </source>
</evidence>
<dbReference type="OrthoDB" id="551302at2759"/>
<dbReference type="AlphaFoldDB" id="A0A8J2LRV0"/>
<dbReference type="Proteomes" id="UP000708208">
    <property type="component" value="Unassembled WGS sequence"/>
</dbReference>
<reference evidence="3" key="1">
    <citation type="submission" date="2021-06" db="EMBL/GenBank/DDBJ databases">
        <authorList>
            <person name="Hodson N. C."/>
            <person name="Mongue J. A."/>
            <person name="Jaron S. K."/>
        </authorList>
    </citation>
    <scope>NUCLEOTIDE SEQUENCE</scope>
</reference>
<dbReference type="PANTHER" id="PTHR12398:SF20">
    <property type="entry name" value="PROTEIN PHOSPHATASE 1 REGULATORY INHIBITOR SUBUNIT 2"/>
    <property type="match status" value="1"/>
</dbReference>
<dbReference type="Pfam" id="PF04979">
    <property type="entry name" value="IPP-2"/>
    <property type="match status" value="1"/>
</dbReference>
<gene>
    <name evidence="3" type="ORF">AFUS01_LOCUS46122</name>
</gene>
<accession>A0A8J2LRV0</accession>
<evidence type="ECO:0000256" key="1">
    <source>
        <dbReference type="ARBA" id="ARBA00005472"/>
    </source>
</evidence>
<comment type="similarity">
    <text evidence="1">Belongs to the protein phosphatase inhibitor 2 family.</text>
</comment>
<feature type="compositionally biased region" description="Polar residues" evidence="2">
    <location>
        <begin position="48"/>
        <end position="62"/>
    </location>
</feature>
<proteinExistence type="inferred from homology"/>
<feature type="compositionally biased region" description="Low complexity" evidence="2">
    <location>
        <begin position="63"/>
        <end position="77"/>
    </location>
</feature>
<comment type="caution">
    <text evidence="3">The sequence shown here is derived from an EMBL/GenBank/DDBJ whole genome shotgun (WGS) entry which is preliminary data.</text>
</comment>
<organism evidence="3 4">
    <name type="scientific">Allacma fusca</name>
    <dbReference type="NCBI Taxonomy" id="39272"/>
    <lineage>
        <taxon>Eukaryota</taxon>
        <taxon>Metazoa</taxon>
        <taxon>Ecdysozoa</taxon>
        <taxon>Arthropoda</taxon>
        <taxon>Hexapoda</taxon>
        <taxon>Collembola</taxon>
        <taxon>Symphypleona</taxon>
        <taxon>Sminthuridae</taxon>
        <taxon>Allacma</taxon>
    </lineage>
</organism>
<feature type="region of interest" description="Disordered" evidence="2">
    <location>
        <begin position="207"/>
        <end position="238"/>
    </location>
</feature>
<evidence type="ECO:0000313" key="3">
    <source>
        <dbReference type="EMBL" id="CAG7836935.1"/>
    </source>
</evidence>
<evidence type="ECO:0008006" key="5">
    <source>
        <dbReference type="Google" id="ProtNLM"/>
    </source>
</evidence>
<feature type="region of interest" description="Disordered" evidence="2">
    <location>
        <begin position="33"/>
        <end position="96"/>
    </location>
</feature>
<dbReference type="GO" id="GO:0009966">
    <property type="term" value="P:regulation of signal transduction"/>
    <property type="evidence" value="ECO:0007669"/>
    <property type="project" value="InterPro"/>
</dbReference>
<feature type="compositionally biased region" description="Basic and acidic residues" evidence="2">
    <location>
        <begin position="144"/>
        <end position="160"/>
    </location>
</feature>
<sequence>MGKSITQSVGILRPQLTLKSIRLTKYRGTVRLKMSENLNKKPPKGILKQSSSFDKAGSSHQISAGSGSGNHFSSSDSMNTSLHSGSRRKSTKFDEMNIIETLHPPDKDYGHMKIEEPKTPFNYYEDGEDPEIAEQGVDPAVLKTKLESANKTEDPLKSALKEASSSEEEEEEEGDPEVIAKRQLFESKRKAHYNEYYAVKLARKLLEQEQDEEDNNQEEDSNSSSNQGFIPNEELDGN</sequence>